<dbReference type="AlphaFoldDB" id="A0A376AHJ9"/>
<protein>
    <recommendedName>
        <fullName evidence="4">Holin-X, holin superfamily III</fullName>
    </recommendedName>
</protein>
<feature type="transmembrane region" description="Helical" evidence="1">
    <location>
        <begin position="59"/>
        <end position="83"/>
    </location>
</feature>
<keyword evidence="3" id="KW-1185">Reference proteome</keyword>
<evidence type="ECO:0008006" key="4">
    <source>
        <dbReference type="Google" id="ProtNLM"/>
    </source>
</evidence>
<accession>A0A376AHJ9</accession>
<dbReference type="OrthoDB" id="8401734at2"/>
<evidence type="ECO:0000313" key="2">
    <source>
        <dbReference type="EMBL" id="SSC67204.1"/>
    </source>
</evidence>
<sequence>MRGLLQQIVVLALGNVSTTVVEVKRRAVGGVIASLFFLTAYVALVMALAFFVASEAGPIAASLVVAGAAMAAALVVLAVVAVLNRQTERRMLERQAAMAARGPDPVTGRLIAELPVMMRHSPIVTTIMVGSLVYVLARSRGFGRGPRG</sequence>
<dbReference type="Proteomes" id="UP000254764">
    <property type="component" value="Unassembled WGS sequence"/>
</dbReference>
<name>A0A376AHJ9_9HYPH</name>
<evidence type="ECO:0000256" key="1">
    <source>
        <dbReference type="SAM" id="Phobius"/>
    </source>
</evidence>
<keyword evidence="1" id="KW-1133">Transmembrane helix</keyword>
<feature type="transmembrane region" description="Helical" evidence="1">
    <location>
        <begin position="28"/>
        <end position="52"/>
    </location>
</feature>
<evidence type="ECO:0000313" key="3">
    <source>
        <dbReference type="Proteomes" id="UP000254764"/>
    </source>
</evidence>
<dbReference type="STRING" id="1336235.GCA_000518785_04583"/>
<dbReference type="EMBL" id="UEYP01000003">
    <property type="protein sequence ID" value="SSC67204.1"/>
    <property type="molecule type" value="Genomic_DNA"/>
</dbReference>
<gene>
    <name evidence="2" type="ORF">RHIZ70_2912</name>
</gene>
<proteinExistence type="predicted"/>
<keyword evidence="1" id="KW-0472">Membrane</keyword>
<keyword evidence="1" id="KW-0812">Transmembrane</keyword>
<reference evidence="3" key="1">
    <citation type="submission" date="2018-07" db="EMBL/GenBank/DDBJ databases">
        <authorList>
            <person name="Peiro R."/>
            <person name="Begona"/>
            <person name="Cbmso G."/>
            <person name="Lopez M."/>
            <person name="Gonzalez S."/>
        </authorList>
    </citation>
    <scope>NUCLEOTIDE SEQUENCE [LARGE SCALE GENOMIC DNA]</scope>
</reference>
<dbReference type="RefSeq" id="WP_115669862.1">
    <property type="nucleotide sequence ID" value="NZ_UEYP01000003.1"/>
</dbReference>
<organism evidence="2 3">
    <name type="scientific">Ciceribacter selenitireducens ATCC BAA-1503</name>
    <dbReference type="NCBI Taxonomy" id="1336235"/>
    <lineage>
        <taxon>Bacteria</taxon>
        <taxon>Pseudomonadati</taxon>
        <taxon>Pseudomonadota</taxon>
        <taxon>Alphaproteobacteria</taxon>
        <taxon>Hyphomicrobiales</taxon>
        <taxon>Rhizobiaceae</taxon>
        <taxon>Ciceribacter</taxon>
    </lineage>
</organism>